<sequence>MDRITSLSTIGKSYHNVDPPTLNTIELKQYEDILKQLPDLVRPTLINNKIQSHNIKHFTQTKDFPVTARVRKLSSEKLKVATAEFDFMLQEGLCRASESCWASSLHLTLKKSGDWRPCGDYRALNNVTILDCYLLPFLCFIERRYFHPLMSLELTNRFRFTKLIFLKWL</sequence>
<proteinExistence type="predicted"/>
<protein>
    <submittedName>
        <fullName evidence="1">Uncharacterized protein</fullName>
    </submittedName>
</protein>
<dbReference type="OrthoDB" id="6434473at2759"/>
<keyword evidence="2" id="KW-1185">Reference proteome</keyword>
<comment type="caution">
    <text evidence="1">The sequence shown here is derived from an EMBL/GenBank/DDBJ whole genome shotgun (WGS) entry which is preliminary data.</text>
</comment>
<dbReference type="Proteomes" id="UP000887116">
    <property type="component" value="Unassembled WGS sequence"/>
</dbReference>
<dbReference type="InterPro" id="IPR043502">
    <property type="entry name" value="DNA/RNA_pol_sf"/>
</dbReference>
<name>A0A8X6JAL1_TRICU</name>
<evidence type="ECO:0000313" key="1">
    <source>
        <dbReference type="EMBL" id="GFQ99090.1"/>
    </source>
</evidence>
<dbReference type="Gene3D" id="3.10.10.10">
    <property type="entry name" value="HIV Type 1 Reverse Transcriptase, subunit A, domain 1"/>
    <property type="match status" value="1"/>
</dbReference>
<accession>A0A8X6JAL1</accession>
<organism evidence="1 2">
    <name type="scientific">Trichonephila clavata</name>
    <name type="common">Joro spider</name>
    <name type="synonym">Nephila clavata</name>
    <dbReference type="NCBI Taxonomy" id="2740835"/>
    <lineage>
        <taxon>Eukaryota</taxon>
        <taxon>Metazoa</taxon>
        <taxon>Ecdysozoa</taxon>
        <taxon>Arthropoda</taxon>
        <taxon>Chelicerata</taxon>
        <taxon>Arachnida</taxon>
        <taxon>Araneae</taxon>
        <taxon>Araneomorphae</taxon>
        <taxon>Entelegynae</taxon>
        <taxon>Araneoidea</taxon>
        <taxon>Nephilidae</taxon>
        <taxon>Trichonephila</taxon>
    </lineage>
</organism>
<reference evidence="1" key="1">
    <citation type="submission" date="2020-07" db="EMBL/GenBank/DDBJ databases">
        <title>Multicomponent nature underlies the extraordinary mechanical properties of spider dragline silk.</title>
        <authorList>
            <person name="Kono N."/>
            <person name="Nakamura H."/>
            <person name="Mori M."/>
            <person name="Yoshida Y."/>
            <person name="Ohtoshi R."/>
            <person name="Malay A.D."/>
            <person name="Moran D.A.P."/>
            <person name="Tomita M."/>
            <person name="Numata K."/>
            <person name="Arakawa K."/>
        </authorList>
    </citation>
    <scope>NUCLEOTIDE SEQUENCE</scope>
</reference>
<dbReference type="SUPFAM" id="SSF56672">
    <property type="entry name" value="DNA/RNA polymerases"/>
    <property type="match status" value="1"/>
</dbReference>
<dbReference type="InterPro" id="IPR053134">
    <property type="entry name" value="RNA-dir_DNA_polymerase"/>
</dbReference>
<dbReference type="EMBL" id="BMAO01024964">
    <property type="protein sequence ID" value="GFQ99090.1"/>
    <property type="molecule type" value="Genomic_DNA"/>
</dbReference>
<dbReference type="PANTHER" id="PTHR24559">
    <property type="entry name" value="TRANSPOSON TY3-I GAG-POL POLYPROTEIN"/>
    <property type="match status" value="1"/>
</dbReference>
<evidence type="ECO:0000313" key="2">
    <source>
        <dbReference type="Proteomes" id="UP000887116"/>
    </source>
</evidence>
<dbReference type="AlphaFoldDB" id="A0A8X6JAL1"/>
<gene>
    <name evidence="1" type="primary">BSL78_27448</name>
    <name evidence="1" type="ORF">TNCT_248251</name>
</gene>
<dbReference type="GO" id="GO:0071897">
    <property type="term" value="P:DNA biosynthetic process"/>
    <property type="evidence" value="ECO:0007669"/>
    <property type="project" value="UniProtKB-ARBA"/>
</dbReference>